<dbReference type="Pfam" id="PF03432">
    <property type="entry name" value="Relaxase"/>
    <property type="match status" value="1"/>
</dbReference>
<proteinExistence type="predicted"/>
<feature type="domain" description="MobA/VirD2-like nuclease" evidence="1">
    <location>
        <begin position="143"/>
        <end position="222"/>
    </location>
</feature>
<protein>
    <submittedName>
        <fullName evidence="2">Type IV secretory pathway, VirD2 components (Relaxase)</fullName>
    </submittedName>
</protein>
<evidence type="ECO:0000313" key="2">
    <source>
        <dbReference type="EMBL" id="SDG53948.1"/>
    </source>
</evidence>
<name>A0A8G2BMX8_9PROT</name>
<dbReference type="Proteomes" id="UP000198615">
    <property type="component" value="Unassembled WGS sequence"/>
</dbReference>
<dbReference type="OrthoDB" id="9809969at2"/>
<reference evidence="2 3" key="1">
    <citation type="submission" date="2016-10" db="EMBL/GenBank/DDBJ databases">
        <authorList>
            <person name="Varghese N."/>
            <person name="Submissions S."/>
        </authorList>
    </citation>
    <scope>NUCLEOTIDE SEQUENCE [LARGE SCALE GENOMIC DNA]</scope>
    <source>
        <strain evidence="2 3">DSM 18839</strain>
    </source>
</reference>
<gene>
    <name evidence="2" type="ORF">SAMN05660686_04765</name>
</gene>
<evidence type="ECO:0000259" key="1">
    <source>
        <dbReference type="Pfam" id="PF03432"/>
    </source>
</evidence>
<dbReference type="EMBL" id="FNBW01000021">
    <property type="protein sequence ID" value="SDG53948.1"/>
    <property type="molecule type" value="Genomic_DNA"/>
</dbReference>
<organism evidence="2 3">
    <name type="scientific">Thalassobaculum litoreum DSM 18839</name>
    <dbReference type="NCBI Taxonomy" id="1123362"/>
    <lineage>
        <taxon>Bacteria</taxon>
        <taxon>Pseudomonadati</taxon>
        <taxon>Pseudomonadota</taxon>
        <taxon>Alphaproteobacteria</taxon>
        <taxon>Rhodospirillales</taxon>
        <taxon>Thalassobaculaceae</taxon>
        <taxon>Thalassobaculum</taxon>
    </lineage>
</organism>
<dbReference type="RefSeq" id="WP_093154390.1">
    <property type="nucleotide sequence ID" value="NZ_FNBW01000021.1"/>
</dbReference>
<dbReference type="InterPro" id="IPR021795">
    <property type="entry name" value="DUF3363"/>
</dbReference>
<dbReference type="AlphaFoldDB" id="A0A8G2BMX8"/>
<comment type="caution">
    <text evidence="2">The sequence shown here is derived from an EMBL/GenBank/DDBJ whole genome shotgun (WGS) entry which is preliminary data.</text>
</comment>
<accession>A0A8G2BMX8</accession>
<evidence type="ECO:0000313" key="3">
    <source>
        <dbReference type="Proteomes" id="UP000198615"/>
    </source>
</evidence>
<keyword evidence="3" id="KW-1185">Reference proteome</keyword>
<dbReference type="Pfam" id="PF11843">
    <property type="entry name" value="DUF3363"/>
    <property type="match status" value="2"/>
</dbReference>
<sequence length="593" mass="65584">MEEYRPKLIFRDPAPSNAGPAAAVAGAAAYRLAPKTFSSTMANYAFRIASGRTPVSAASIARKSAKRAVRAAFSRLVGGGEATRFSSNTHAYLQRVIVKTRIVKSVAGVRGKVRAHMNYITRDGAGRDAEPAEVFTNNDRSTSEFVSKLENEEHHFRLILSPENASNDMERFTRQVMERMEKDLGTGLEWKAVVHYNTDHPHAHVVLRGVDDQGNTLVIPNQYLTRGIREQAQRTLTCELGYRTSQDLENTLNEEIDSLRPTSLDRALEGLADDAGVVDLSRSASKSINPQQHRRLARRADFLERQQVGQWGPGNRFTLSKNWNNELRASANVVEMASRSRFAFSGEQRVVFDLNGKDLPKKMIVGEVRARGLADELYDRPYVIIDGADGRAYHKVATKIDGLDQINEGSIVAIDPSAGSGPRKIRGLSQSLSQAVQEPSANWLDAYGQNKTGGARHTAFQRRISDAVGQRDRFLQQVGEKDVFKDPRAFERWAARSFTEQSPAALRAGMTDQTEQLLFSSDPQRFTGQVAHIEQGAKGRFALIVDRNSNAFAAIPVRAADSLKVGHQIGIHSMPEMGAGRNALRIYSLTRSL</sequence>
<dbReference type="InterPro" id="IPR005094">
    <property type="entry name" value="Endonuclease_MobA/VirD2"/>
</dbReference>